<dbReference type="RefSeq" id="WP_249770029.1">
    <property type="nucleotide sequence ID" value="NZ_CP097332.1"/>
</dbReference>
<proteinExistence type="predicted"/>
<evidence type="ECO:0000313" key="1">
    <source>
        <dbReference type="EMBL" id="UQX87475.1"/>
    </source>
</evidence>
<organism evidence="1 2">
    <name type="scientific">Jatrophihabitans telluris</name>
    <dbReference type="NCBI Taxonomy" id="2038343"/>
    <lineage>
        <taxon>Bacteria</taxon>
        <taxon>Bacillati</taxon>
        <taxon>Actinomycetota</taxon>
        <taxon>Actinomycetes</taxon>
        <taxon>Jatrophihabitantales</taxon>
        <taxon>Jatrophihabitantaceae</taxon>
        <taxon>Jatrophihabitans</taxon>
    </lineage>
</organism>
<reference evidence="1" key="2">
    <citation type="submission" date="2022-05" db="EMBL/GenBank/DDBJ databases">
        <authorList>
            <person name="Kim J.-S."/>
            <person name="Lee K."/>
            <person name="Suh M."/>
            <person name="Eom M."/>
            <person name="Kim J.-S."/>
            <person name="Kim D.-S."/>
            <person name="Ko S.-H."/>
            <person name="Shin Y."/>
            <person name="Lee J.-S."/>
        </authorList>
    </citation>
    <scope>NUCLEOTIDE SEQUENCE</scope>
    <source>
        <strain evidence="1">N237</strain>
    </source>
</reference>
<gene>
    <name evidence="1" type="ORF">M6D93_14355</name>
</gene>
<keyword evidence="2" id="KW-1185">Reference proteome</keyword>
<dbReference type="EMBL" id="CP097332">
    <property type="protein sequence ID" value="UQX87475.1"/>
    <property type="molecule type" value="Genomic_DNA"/>
</dbReference>
<evidence type="ECO:0000313" key="2">
    <source>
        <dbReference type="Proteomes" id="UP001056336"/>
    </source>
</evidence>
<protein>
    <recommendedName>
        <fullName evidence="3">SRPBCC family protein</fullName>
    </recommendedName>
</protein>
<reference evidence="1" key="1">
    <citation type="journal article" date="2018" name="Int. J. Syst. Evol. Microbiol.">
        <title>Jatrophihabitans telluris sp. nov., isolated from sediment soil of lava forest wetlands and the emended description of the genus Jatrophihabitans.</title>
        <authorList>
            <person name="Lee K.C."/>
            <person name="Suh M.K."/>
            <person name="Eom M.K."/>
            <person name="Kim K.K."/>
            <person name="Kim J.S."/>
            <person name="Kim D.S."/>
            <person name="Ko S.H."/>
            <person name="Shin Y.K."/>
            <person name="Lee J.S."/>
        </authorList>
    </citation>
    <scope>NUCLEOTIDE SEQUENCE</scope>
    <source>
        <strain evidence="1">N237</strain>
    </source>
</reference>
<accession>A0ABY4QVF5</accession>
<evidence type="ECO:0008006" key="3">
    <source>
        <dbReference type="Google" id="ProtNLM"/>
    </source>
</evidence>
<dbReference type="Proteomes" id="UP001056336">
    <property type="component" value="Chromosome"/>
</dbReference>
<name>A0ABY4QVF5_9ACTN</name>
<sequence>MGLLSGRVRTPADFRRLLGPSERVLAIGSTETSSVIATQLGLWLPAAAEAVDPSGPGWRRIGWADVVKATWTDNGLEVLEGDTDPDGVVVDRPPVLIRFTEPRNLPAVVRTRVENSIVRSEQVPVPGGTGRVVARRVPGRDGISWTARRDTGTPDGPGTHAVLAEYRRRAEATSAELS</sequence>